<keyword evidence="3" id="KW-1185">Reference proteome</keyword>
<evidence type="ECO:0000313" key="1">
    <source>
        <dbReference type="EMBL" id="GBL79789.1"/>
    </source>
</evidence>
<evidence type="ECO:0000313" key="3">
    <source>
        <dbReference type="Proteomes" id="UP000499080"/>
    </source>
</evidence>
<dbReference type="AlphaFoldDB" id="A0A4Y2AKM0"/>
<reference evidence="1 3" key="1">
    <citation type="journal article" date="2019" name="Sci. Rep.">
        <title>Orb-weaving spider Araneus ventricosus genome elucidates the spidroin gene catalogue.</title>
        <authorList>
            <person name="Kono N."/>
            <person name="Nakamura H."/>
            <person name="Ohtoshi R."/>
            <person name="Moran D.A.P."/>
            <person name="Shinohara A."/>
            <person name="Yoshida Y."/>
            <person name="Fujiwara M."/>
            <person name="Mori M."/>
            <person name="Tomita M."/>
            <person name="Arakawa K."/>
        </authorList>
    </citation>
    <scope>NUCLEOTIDE SEQUENCE [LARGE SCALE GENOMIC DNA]</scope>
</reference>
<dbReference type="EMBL" id="BGPR01080690">
    <property type="protein sequence ID" value="GBL79799.1"/>
    <property type="molecule type" value="Genomic_DNA"/>
</dbReference>
<sequence>MISKTWIICFSNGDCWKFIGIEEVGLHWLLQKGLFSFAVLFSLAKECLGNHKILLNAVHISNVVLENLFLRWGR</sequence>
<evidence type="ECO:0000313" key="2">
    <source>
        <dbReference type="EMBL" id="GBL79799.1"/>
    </source>
</evidence>
<organism evidence="1 3">
    <name type="scientific">Araneus ventricosus</name>
    <name type="common">Orbweaver spider</name>
    <name type="synonym">Epeira ventricosa</name>
    <dbReference type="NCBI Taxonomy" id="182803"/>
    <lineage>
        <taxon>Eukaryota</taxon>
        <taxon>Metazoa</taxon>
        <taxon>Ecdysozoa</taxon>
        <taxon>Arthropoda</taxon>
        <taxon>Chelicerata</taxon>
        <taxon>Arachnida</taxon>
        <taxon>Araneae</taxon>
        <taxon>Araneomorphae</taxon>
        <taxon>Entelegynae</taxon>
        <taxon>Araneoidea</taxon>
        <taxon>Araneidae</taxon>
        <taxon>Araneus</taxon>
    </lineage>
</organism>
<feature type="non-terminal residue" evidence="1">
    <location>
        <position position="74"/>
    </location>
</feature>
<protein>
    <submittedName>
        <fullName evidence="1">Uncharacterized protein</fullName>
    </submittedName>
</protein>
<accession>A0A4Y2AKM0</accession>
<dbReference type="EMBL" id="BGPR01080689">
    <property type="protein sequence ID" value="GBL79789.1"/>
    <property type="molecule type" value="Genomic_DNA"/>
</dbReference>
<gene>
    <name evidence="1" type="ORF">AVEN_110427_1</name>
    <name evidence="2" type="ORF">AVEN_113594_1</name>
</gene>
<name>A0A4Y2AKM0_ARAVE</name>
<proteinExistence type="predicted"/>
<comment type="caution">
    <text evidence="1">The sequence shown here is derived from an EMBL/GenBank/DDBJ whole genome shotgun (WGS) entry which is preliminary data.</text>
</comment>
<dbReference type="Proteomes" id="UP000499080">
    <property type="component" value="Unassembled WGS sequence"/>
</dbReference>